<feature type="transmembrane region" description="Helical" evidence="1">
    <location>
        <begin position="108"/>
        <end position="131"/>
    </location>
</feature>
<keyword evidence="1" id="KW-0812">Transmembrane</keyword>
<dbReference type="Gene3D" id="3.40.630.10">
    <property type="entry name" value="Zn peptidases"/>
    <property type="match status" value="1"/>
</dbReference>
<feature type="transmembrane region" description="Helical" evidence="1">
    <location>
        <begin position="30"/>
        <end position="49"/>
    </location>
</feature>
<protein>
    <recommendedName>
        <fullName evidence="4">PA domain-containing protein</fullName>
    </recommendedName>
</protein>
<reference evidence="2 3" key="1">
    <citation type="submission" date="2016-11" db="EMBL/GenBank/DDBJ databases">
        <title>Paenibacillus species isolates.</title>
        <authorList>
            <person name="Beno S.M."/>
        </authorList>
    </citation>
    <scope>NUCLEOTIDE SEQUENCE [LARGE SCALE GENOMIC DNA]</scope>
    <source>
        <strain evidence="2 3">FSL H7-0443</strain>
    </source>
</reference>
<keyword evidence="1" id="KW-0472">Membrane</keyword>
<dbReference type="EMBL" id="MPTW01000002">
    <property type="protein sequence ID" value="OME73350.1"/>
    <property type="molecule type" value="Genomic_DNA"/>
</dbReference>
<dbReference type="Proteomes" id="UP000187425">
    <property type="component" value="Unassembled WGS sequence"/>
</dbReference>
<proteinExistence type="predicted"/>
<sequence length="615" mass="68609">MLENLYRRLSAGLLLILALCATVFIGKETVISIVTITLLLAELGISFLLLKKREKLHVVLISAMVAEGLYLLTREFWLLALSILLLIVAGIWRGLFGQKVRRRVTPLIVVRKVLFSIAALIVTALWGIGIYSKPITTPVALAADAAVTIDERKLDSAAVMLKDIEVMNSFGSRTTGSEGHNQFISWLEQQVTNMGLKVYRDHYTFDRWEEKSSSLMIDQQSIHVSSAFPYSGETDENGVTGELVYTKRGEYDQASGKIAVIEIENFRNFPSGIVMNMRDSSPMESQIAPNEGDLVLTTALKEAKLEQAKEMGVKAVVVVWKGVSDDKVEKQYVPFTTAYAGIPAIWVNETEGKKVISAAQEHKEGTVILEAEIQKNAPTESFYVKIDGKNKDEAIIINTHTDGINVVEENGAVGMLSMIRYLQQEQPERTMIFTFVTGHFRLPDFKGTSQATSTWMEEHRELWDGKKGHMKAVAGITVEHLGSMEWKDDDTGHYRPTGKISTEYTYAGNEMMASIWLKAIEKSDGTRTVLLRGHNKFEFGESQPLFEAGIPVIGFIPMPDYLLVDSEDREMGKFDAKLMNTQIISLLKAVKIVDGTETTKLGKSDGYSFFYGRTK</sequence>
<dbReference type="SUPFAM" id="SSF53187">
    <property type="entry name" value="Zn-dependent exopeptidases"/>
    <property type="match status" value="1"/>
</dbReference>
<keyword evidence="1" id="KW-1133">Transmembrane helix</keyword>
<accession>A0A1R0ZMM2</accession>
<evidence type="ECO:0000256" key="1">
    <source>
        <dbReference type="SAM" id="Phobius"/>
    </source>
</evidence>
<evidence type="ECO:0000313" key="2">
    <source>
        <dbReference type="EMBL" id="OME73350.1"/>
    </source>
</evidence>
<evidence type="ECO:0008006" key="4">
    <source>
        <dbReference type="Google" id="ProtNLM"/>
    </source>
</evidence>
<organism evidence="2 3">
    <name type="scientific">Paenibacillus odorifer</name>
    <dbReference type="NCBI Taxonomy" id="189426"/>
    <lineage>
        <taxon>Bacteria</taxon>
        <taxon>Bacillati</taxon>
        <taxon>Bacillota</taxon>
        <taxon>Bacilli</taxon>
        <taxon>Bacillales</taxon>
        <taxon>Paenibacillaceae</taxon>
        <taxon>Paenibacillus</taxon>
    </lineage>
</organism>
<feature type="transmembrane region" description="Helical" evidence="1">
    <location>
        <begin position="78"/>
        <end position="96"/>
    </location>
</feature>
<dbReference type="AlphaFoldDB" id="A0A1R0ZMM2"/>
<evidence type="ECO:0000313" key="3">
    <source>
        <dbReference type="Proteomes" id="UP000187425"/>
    </source>
</evidence>
<comment type="caution">
    <text evidence="2">The sequence shown here is derived from an EMBL/GenBank/DDBJ whole genome shotgun (WGS) entry which is preliminary data.</text>
</comment>
<gene>
    <name evidence="2" type="ORF">BSK65_06105</name>
</gene>
<feature type="transmembrane region" description="Helical" evidence="1">
    <location>
        <begin position="56"/>
        <end position="72"/>
    </location>
</feature>
<dbReference type="Gene3D" id="3.50.30.30">
    <property type="match status" value="1"/>
</dbReference>
<dbReference type="RefSeq" id="WP_076283695.1">
    <property type="nucleotide sequence ID" value="NZ_MPTW01000002.1"/>
</dbReference>
<dbReference type="OrthoDB" id="1936983at2"/>
<name>A0A1R0ZMM2_9BACL</name>